<feature type="region of interest" description="Disordered" evidence="1">
    <location>
        <begin position="20"/>
        <end position="84"/>
    </location>
</feature>
<evidence type="ECO:0000313" key="2">
    <source>
        <dbReference type="EMBL" id="RZF36075.1"/>
    </source>
</evidence>
<dbReference type="EMBL" id="QKKF02027168">
    <property type="protein sequence ID" value="RZF36075.1"/>
    <property type="molecule type" value="Genomic_DNA"/>
</dbReference>
<dbReference type="InParanoid" id="A0A482WR51"/>
<dbReference type="EMBL" id="QKKF02027168">
    <property type="protein sequence ID" value="RZF36076.1"/>
    <property type="molecule type" value="Genomic_DNA"/>
</dbReference>
<keyword evidence="4" id="KW-1185">Reference proteome</keyword>
<reference evidence="2 4" key="1">
    <citation type="journal article" date="2017" name="Gigascience">
        <title>Genome sequence of the small brown planthopper, Laodelphax striatellus.</title>
        <authorList>
            <person name="Zhu J."/>
            <person name="Jiang F."/>
            <person name="Wang X."/>
            <person name="Yang P."/>
            <person name="Bao Y."/>
            <person name="Zhao W."/>
            <person name="Wang W."/>
            <person name="Lu H."/>
            <person name="Wang Q."/>
            <person name="Cui N."/>
            <person name="Li J."/>
            <person name="Chen X."/>
            <person name="Luo L."/>
            <person name="Yu J."/>
            <person name="Kang L."/>
            <person name="Cui F."/>
        </authorList>
    </citation>
    <scope>NUCLEOTIDE SEQUENCE [LARGE SCALE GENOMIC DNA]</scope>
    <source>
        <strain evidence="2">Lst14</strain>
        <tissue evidence="2">Whole body</tissue>
    </source>
</reference>
<feature type="compositionally biased region" description="Low complexity" evidence="1">
    <location>
        <begin position="58"/>
        <end position="75"/>
    </location>
</feature>
<organism evidence="2 4">
    <name type="scientific">Laodelphax striatellus</name>
    <name type="common">Small brown planthopper</name>
    <name type="synonym">Delphax striatella</name>
    <dbReference type="NCBI Taxonomy" id="195883"/>
    <lineage>
        <taxon>Eukaryota</taxon>
        <taxon>Metazoa</taxon>
        <taxon>Ecdysozoa</taxon>
        <taxon>Arthropoda</taxon>
        <taxon>Hexapoda</taxon>
        <taxon>Insecta</taxon>
        <taxon>Pterygota</taxon>
        <taxon>Neoptera</taxon>
        <taxon>Paraneoptera</taxon>
        <taxon>Hemiptera</taxon>
        <taxon>Auchenorrhyncha</taxon>
        <taxon>Fulgoroidea</taxon>
        <taxon>Delphacidae</taxon>
        <taxon>Criomorphinae</taxon>
        <taxon>Laodelphax</taxon>
    </lineage>
</organism>
<evidence type="ECO:0000256" key="1">
    <source>
        <dbReference type="SAM" id="MobiDB-lite"/>
    </source>
</evidence>
<feature type="compositionally biased region" description="Low complexity" evidence="1">
    <location>
        <begin position="20"/>
        <end position="36"/>
    </location>
</feature>
<comment type="caution">
    <text evidence="2">The sequence shown here is derived from an EMBL/GenBank/DDBJ whole genome shotgun (WGS) entry which is preliminary data.</text>
</comment>
<dbReference type="Proteomes" id="UP000291343">
    <property type="component" value="Unassembled WGS sequence"/>
</dbReference>
<proteinExistence type="predicted"/>
<name>A0A482WR51_LAOST</name>
<gene>
    <name evidence="2" type="ORF">LSTR_LSTR005891</name>
    <name evidence="3" type="ORF">LSTR_LSTR005892</name>
</gene>
<feature type="compositionally biased region" description="Polar residues" evidence="1">
    <location>
        <begin position="48"/>
        <end position="57"/>
    </location>
</feature>
<dbReference type="AlphaFoldDB" id="A0A482WR51"/>
<protein>
    <submittedName>
        <fullName evidence="2">Uncharacterized protein</fullName>
    </submittedName>
</protein>
<sequence length="120" mass="12915">MPEASYLALSSSAALPKEGSRQLLLSGSSRSRLPQGDQPRCAAPCSPNVVTGSRPNCGSTRSEGSTRSQGSTQSTDPLSSHPARQIQVMLNSKIRHLSTLGNTTLAIWFPDLPYICWSWE</sequence>
<evidence type="ECO:0000313" key="4">
    <source>
        <dbReference type="Proteomes" id="UP000291343"/>
    </source>
</evidence>
<evidence type="ECO:0000313" key="3">
    <source>
        <dbReference type="EMBL" id="RZF36076.1"/>
    </source>
</evidence>
<accession>A0A482WR51</accession>
<reference evidence="2" key="2">
    <citation type="submission" date="2019-02" db="EMBL/GenBank/DDBJ databases">
        <authorList>
            <person name="Zhu J."/>
            <person name="Jiang F."/>
            <person name="Wang X."/>
            <person name="Yang P."/>
            <person name="Bao Y."/>
            <person name="Zhao W."/>
            <person name="Wang W."/>
            <person name="Lu H."/>
            <person name="Wang Q."/>
            <person name="Cui N."/>
            <person name="Li J."/>
            <person name="Chen X."/>
            <person name="Luo L."/>
            <person name="Yu J."/>
            <person name="Kang L."/>
            <person name="Cui F."/>
        </authorList>
    </citation>
    <scope>NUCLEOTIDE SEQUENCE</scope>
    <source>
        <strain evidence="2">Lst14</strain>
        <tissue evidence="2">Whole body</tissue>
    </source>
</reference>